<feature type="domain" description="DUF1972" evidence="3">
    <location>
        <begin position="3"/>
        <end position="173"/>
    </location>
</feature>
<dbReference type="GO" id="GO:0009103">
    <property type="term" value="P:lipopolysaccharide biosynthetic process"/>
    <property type="evidence" value="ECO:0007669"/>
    <property type="project" value="TreeGrafter"/>
</dbReference>
<dbReference type="PANTHER" id="PTHR46401">
    <property type="entry name" value="GLYCOSYLTRANSFERASE WBBK-RELATED"/>
    <property type="match status" value="1"/>
</dbReference>
<protein>
    <submittedName>
        <fullName evidence="4">Glycosyl transferase</fullName>
    </submittedName>
</protein>
<gene>
    <name evidence="4" type="ORF">W908_06975</name>
</gene>
<evidence type="ECO:0000313" key="4">
    <source>
        <dbReference type="EMBL" id="ALE02295.1"/>
    </source>
</evidence>
<organism evidence="4 5">
    <name type="scientific">Candidatus Pseudothioglobus singularis PS1</name>
    <dbReference type="NCBI Taxonomy" id="1125411"/>
    <lineage>
        <taxon>Bacteria</taxon>
        <taxon>Pseudomonadati</taxon>
        <taxon>Pseudomonadota</taxon>
        <taxon>Gammaproteobacteria</taxon>
        <taxon>Candidatus Pseudothioglobaceae</taxon>
        <taxon>Candidatus Pseudothioglobus</taxon>
    </lineage>
</organism>
<dbReference type="AlphaFoldDB" id="A0A0M3T279"/>
<evidence type="ECO:0000313" key="5">
    <source>
        <dbReference type="Proteomes" id="UP000068905"/>
    </source>
</evidence>
<dbReference type="Pfam" id="PF00534">
    <property type="entry name" value="Glycos_transf_1"/>
    <property type="match status" value="1"/>
</dbReference>
<dbReference type="SUPFAM" id="SSF53756">
    <property type="entry name" value="UDP-Glycosyltransferase/glycogen phosphorylase"/>
    <property type="match status" value="1"/>
</dbReference>
<dbReference type="InterPro" id="IPR001296">
    <property type="entry name" value="Glyco_trans_1"/>
</dbReference>
<dbReference type="Proteomes" id="UP000068905">
    <property type="component" value="Chromosome"/>
</dbReference>
<feature type="domain" description="Glycosyl transferase family 1" evidence="2">
    <location>
        <begin position="192"/>
        <end position="299"/>
    </location>
</feature>
<proteinExistence type="predicted"/>
<dbReference type="PATRIC" id="fig|1125411.7.peg.1374"/>
<sequence>MRKKISIVGTVGLPAKYGGWETLANNLVDHLSSRFDITVYCSKKKYPTEIEEFNGAKLKYINLNANGIQSILYDIVSIYKSLKFADTIIVLGVSGCIFLPLVKFYGKSQLIVNIDGLEWKRDKWGKFAKLFLKFSERIAVKFANIVVTDNKAIQKYVLDQYNVNSVFIPYGGDHANSEGKDDFIAIYDFLNFPYAFSVCRIEPENNIDMILKTFKSNDSYPLVIVGNWSNSNYGLKLKQQYKNQHNIYLIDSIYDQKKLDILRSNCTIYIHGHSAGGTNPSLVEAMNLGLPIVAYDVEYNQKTTFNMALYFKDTQELFEIISGLDKIDLSKISSDMKSLAEKHYTWLSVSEKYAKIL</sequence>
<dbReference type="RefSeq" id="WP_053820496.1">
    <property type="nucleotide sequence ID" value="NZ_CP006911.1"/>
</dbReference>
<evidence type="ECO:0000256" key="1">
    <source>
        <dbReference type="ARBA" id="ARBA00022679"/>
    </source>
</evidence>
<dbReference type="GO" id="GO:0016757">
    <property type="term" value="F:glycosyltransferase activity"/>
    <property type="evidence" value="ECO:0007669"/>
    <property type="project" value="InterPro"/>
</dbReference>
<accession>A0A0M3T279</accession>
<dbReference type="OrthoDB" id="9792269at2"/>
<keyword evidence="1 4" id="KW-0808">Transferase</keyword>
<dbReference type="Gene3D" id="3.40.50.2000">
    <property type="entry name" value="Glycogen Phosphorylase B"/>
    <property type="match status" value="2"/>
</dbReference>
<evidence type="ECO:0000259" key="2">
    <source>
        <dbReference type="Pfam" id="PF00534"/>
    </source>
</evidence>
<keyword evidence="5" id="KW-1185">Reference proteome</keyword>
<evidence type="ECO:0000259" key="3">
    <source>
        <dbReference type="Pfam" id="PF09314"/>
    </source>
</evidence>
<dbReference type="InterPro" id="IPR015393">
    <property type="entry name" value="DUF1972"/>
</dbReference>
<dbReference type="EMBL" id="CP006911">
    <property type="protein sequence ID" value="ALE02295.1"/>
    <property type="molecule type" value="Genomic_DNA"/>
</dbReference>
<name>A0A0M3T279_9GAMM</name>
<dbReference type="KEGG" id="tsn:W908_06975"/>
<reference evidence="4 5" key="1">
    <citation type="journal article" date="2015" name="Genome Announc.">
        <title>Genome Sequence of 'Candidatus Thioglobus singularis' Strain PS1, a Mixotroph from the SUP05 Clade of Marine Gammaproteobacteria.</title>
        <authorList>
            <person name="Marshall K.T."/>
            <person name="Morris R.M."/>
        </authorList>
    </citation>
    <scope>NUCLEOTIDE SEQUENCE [LARGE SCALE GENOMIC DNA]</scope>
    <source>
        <strain evidence="4 5">PS1</strain>
    </source>
</reference>
<dbReference type="STRING" id="1125411.W908_06975"/>
<dbReference type="Pfam" id="PF09314">
    <property type="entry name" value="DUF1972"/>
    <property type="match status" value="1"/>
</dbReference>
<dbReference type="PANTHER" id="PTHR46401:SF2">
    <property type="entry name" value="GLYCOSYLTRANSFERASE WBBK-RELATED"/>
    <property type="match status" value="1"/>
</dbReference>